<dbReference type="Proteomes" id="UP000648257">
    <property type="component" value="Unassembled WGS sequence"/>
</dbReference>
<evidence type="ECO:0000313" key="3">
    <source>
        <dbReference type="Proteomes" id="UP000648257"/>
    </source>
</evidence>
<sequence>MLNKLPPLTSLCIVLSLSACQHQANVAAPLAERTISTSTTAAKPVALAKSTFFQQAQIAPHSLLNRWTWGSNQKSLAQLQSLGADAYLKQQLEAKQAQLPSPIQTQIEVMSISQKPFVTMMQELDQQREAAAKMKGTDDTLRKAYQQELTRIAREAASRSLLRSVYSSNQLLEQMDWFWMNHFNISNRKENLRAMLGDFEETAIRPHALGNFRELVKATLLHPAMLRYLDNEHNAVDKINENYARELLELHTMGVGSGYTQTDIQELARVLTGIGINVRADRARPRQTQQAEYIRIGLMEFNPKRHDFGDKTLLGTTIQGRGLAEIDQVLDLLIRQPATAKFVSQKLAQYFVADQVSDALIQSMAAQFLKTKGDIPSVLKTMFETQEFVASLDKKFKDPMHYVISAARLAYEDKMISNTGPILSWINTLGQQPNGHQTPDGYSLLEMAWASPAQMTQRFDVAKLIARGAPNLFKDDDVETTQQHRELARPALAQNPYVQTMSQGFSPASREALSQSSNAQEWNAFFLATPEMMRR</sequence>
<proteinExistence type="predicted"/>
<dbReference type="EMBL" id="JACOFW010000009">
    <property type="protein sequence ID" value="MBC3807635.1"/>
    <property type="molecule type" value="Genomic_DNA"/>
</dbReference>
<keyword evidence="1" id="KW-0732">Signal</keyword>
<evidence type="ECO:0000313" key="2">
    <source>
        <dbReference type="EMBL" id="MBC3807635.1"/>
    </source>
</evidence>
<protein>
    <submittedName>
        <fullName evidence="2">DUF1800 domain-containing protein</fullName>
    </submittedName>
</protein>
<accession>A0ABR6X3V9</accession>
<reference evidence="2 3" key="1">
    <citation type="submission" date="2020-08" db="EMBL/GenBank/DDBJ databases">
        <title>Novel species isolated from subtropical streams in China.</title>
        <authorList>
            <person name="Lu H."/>
        </authorList>
    </citation>
    <scope>NUCLEOTIDE SEQUENCE [LARGE SCALE GENOMIC DNA]</scope>
    <source>
        <strain evidence="2 3">KACC 16656</strain>
    </source>
</reference>
<organism evidence="2 3">
    <name type="scientific">Undibacterium seohonense</name>
    <dbReference type="NCBI Taxonomy" id="1344950"/>
    <lineage>
        <taxon>Bacteria</taxon>
        <taxon>Pseudomonadati</taxon>
        <taxon>Pseudomonadota</taxon>
        <taxon>Betaproteobacteria</taxon>
        <taxon>Burkholderiales</taxon>
        <taxon>Oxalobacteraceae</taxon>
        <taxon>Undibacterium</taxon>
    </lineage>
</organism>
<feature type="signal peptide" evidence="1">
    <location>
        <begin position="1"/>
        <end position="24"/>
    </location>
</feature>
<dbReference type="RefSeq" id="WP_186922723.1">
    <property type="nucleotide sequence ID" value="NZ_JACOFW010000009.1"/>
</dbReference>
<keyword evidence="3" id="KW-1185">Reference proteome</keyword>
<name>A0ABR6X3V9_9BURK</name>
<comment type="caution">
    <text evidence="2">The sequence shown here is derived from an EMBL/GenBank/DDBJ whole genome shotgun (WGS) entry which is preliminary data.</text>
</comment>
<dbReference type="InterPro" id="IPR014917">
    <property type="entry name" value="DUF1800"/>
</dbReference>
<dbReference type="PROSITE" id="PS51257">
    <property type="entry name" value="PROKAR_LIPOPROTEIN"/>
    <property type="match status" value="1"/>
</dbReference>
<gene>
    <name evidence="2" type="ORF">H8K52_09800</name>
</gene>
<evidence type="ECO:0000256" key="1">
    <source>
        <dbReference type="SAM" id="SignalP"/>
    </source>
</evidence>
<dbReference type="Pfam" id="PF08811">
    <property type="entry name" value="DUF1800"/>
    <property type="match status" value="1"/>
</dbReference>
<feature type="chain" id="PRO_5046465456" evidence="1">
    <location>
        <begin position="25"/>
        <end position="535"/>
    </location>
</feature>